<organism evidence="3 4">
    <name type="scientific">Latimeria chalumnae</name>
    <name type="common">Coelacanth</name>
    <dbReference type="NCBI Taxonomy" id="7897"/>
    <lineage>
        <taxon>Eukaryota</taxon>
        <taxon>Metazoa</taxon>
        <taxon>Chordata</taxon>
        <taxon>Craniata</taxon>
        <taxon>Vertebrata</taxon>
        <taxon>Euteleostomi</taxon>
        <taxon>Coelacanthiformes</taxon>
        <taxon>Coelacanthidae</taxon>
        <taxon>Latimeria</taxon>
    </lineage>
</organism>
<dbReference type="Ensembl" id="ENSLACT00000025642.1">
    <property type="protein sequence ID" value="ENSLACP00000022673.1"/>
    <property type="gene ID" value="ENSLACG00000017725.2"/>
</dbReference>
<keyword evidence="4" id="KW-1185">Reference proteome</keyword>
<proteinExistence type="predicted"/>
<dbReference type="Pfam" id="PF14694">
    <property type="entry name" value="LINES_N"/>
    <property type="match status" value="1"/>
</dbReference>
<dbReference type="GeneTree" id="ENSGT00390000001790"/>
<dbReference type="OrthoDB" id="8251209at2759"/>
<dbReference type="Proteomes" id="UP000008672">
    <property type="component" value="Unassembled WGS sequence"/>
</dbReference>
<reference evidence="3" key="3">
    <citation type="submission" date="2025-09" db="UniProtKB">
        <authorList>
            <consortium name="Ensembl"/>
        </authorList>
    </citation>
    <scope>IDENTIFICATION</scope>
</reference>
<dbReference type="HOGENOM" id="CLU_026992_0_0_1"/>
<feature type="domain" description="Protein Lines N-terminal" evidence="1">
    <location>
        <begin position="230"/>
        <end position="581"/>
    </location>
</feature>
<protein>
    <submittedName>
        <fullName evidence="3">Lines homolog 1</fullName>
    </submittedName>
</protein>
<evidence type="ECO:0000259" key="2">
    <source>
        <dbReference type="Pfam" id="PF14695"/>
    </source>
</evidence>
<accession>M3XIW7</accession>
<name>M3XIW7_LATCH</name>
<dbReference type="PANTHER" id="PTHR16057:SF1">
    <property type="entry name" value="PROTEIN LINES HOMOLOG 1"/>
    <property type="match status" value="1"/>
</dbReference>
<dbReference type="AlphaFoldDB" id="M3XIW7"/>
<dbReference type="KEGG" id="lcm:102347501"/>
<reference evidence="4" key="1">
    <citation type="submission" date="2011-08" db="EMBL/GenBank/DDBJ databases">
        <title>The draft genome of Latimeria chalumnae.</title>
        <authorList>
            <person name="Di Palma F."/>
            <person name="Alfoldi J."/>
            <person name="Johnson J."/>
            <person name="Berlin A."/>
            <person name="Gnerre S."/>
            <person name="Jaffe D."/>
            <person name="MacCallum I."/>
            <person name="Young S."/>
            <person name="Walker B.J."/>
            <person name="Lander E."/>
            <person name="Lindblad-Toh K."/>
        </authorList>
    </citation>
    <scope>NUCLEOTIDE SEQUENCE [LARGE SCALE GENOMIC DNA]</scope>
    <source>
        <strain evidence="4">Wild caught</strain>
    </source>
</reference>
<dbReference type="GeneID" id="102347501"/>
<gene>
    <name evidence="3" type="primary">LINS1</name>
</gene>
<dbReference type="FunCoup" id="M3XIW7">
    <property type="interactions" value="882"/>
</dbReference>
<evidence type="ECO:0000259" key="1">
    <source>
        <dbReference type="Pfam" id="PF14694"/>
    </source>
</evidence>
<dbReference type="CTD" id="55180"/>
<evidence type="ECO:0000313" key="3">
    <source>
        <dbReference type="Ensembl" id="ENSLACP00000022673.1"/>
    </source>
</evidence>
<dbReference type="InParanoid" id="M3XIW7"/>
<dbReference type="OMA" id="FYRIVKC"/>
<reference evidence="3" key="2">
    <citation type="submission" date="2025-08" db="UniProtKB">
        <authorList>
            <consortium name="Ensembl"/>
        </authorList>
    </citation>
    <scope>IDENTIFICATION</scope>
</reference>
<feature type="domain" description="Protein Lines C-terminal" evidence="2">
    <location>
        <begin position="760"/>
        <end position="793"/>
    </location>
</feature>
<evidence type="ECO:0000313" key="4">
    <source>
        <dbReference type="Proteomes" id="UP000008672"/>
    </source>
</evidence>
<dbReference type="InterPro" id="IPR029415">
    <property type="entry name" value="Lines_C"/>
</dbReference>
<dbReference type="EMBL" id="AFYH01023818">
    <property type="status" value="NOT_ANNOTATED_CDS"/>
    <property type="molecule type" value="Genomic_DNA"/>
</dbReference>
<dbReference type="EMBL" id="AFYH01023817">
    <property type="status" value="NOT_ANNOTATED_CDS"/>
    <property type="molecule type" value="Genomic_DNA"/>
</dbReference>
<dbReference type="STRING" id="7897.ENSLACP00000022673"/>
<sequence>MEDLFPVLQEIYNGLCKGTQIIKDSHALANFLCPCLSTQSPSMMVNVSHLQSGQFYASSAYGSNDPWGAGTSNTVIPVATPASGCIGRNACREDGTSSTMLSTAGGCHDNLSNKNLRKDNQHESLLLQMTLIEMVAINAHSWEEELGVRDKYADSIRILLDEMSIVPKLLCLFGDPNKLLSHVAIKCTSSVVFFQIKRDNNLNDAWLKACLQTLSEHPKSGQTADCLRSLTAVIKAILKDKTFKKTEVLKNLFTNLDTVFENLYNHMFPQCSKDSKQIMSNTKSQFETVNNLISFIDLLEVLVACRTQLSLHYLCQRLLFLQASQPLEFMTSLGDYMIKKKLILLLKKCVLHKAGEDFISGSLHAVSQQLPCLNEDVLVLANAIFHAVMSGWLQQVPVSPKGSLFGGSELLSEDITRRPDLTMLRAISLMVIKALEIKILNLAAGDDPRAELLGFMPQLMTFVGKHLKSPQEFLHPCTWVSLVFLEHDEDMLEAAKALLTIYVHFDRFKTKSDHKNEMWSHVTHRQGYNPHCIFLLLLKNILFDHRVLLDFLISTETCFLEYFVRYLKFLREDWDQFCSTCQLFDAVAPTHDGSTLDHLNMCERGLASSPAILTCGSEVRPTEKLFFTSSRSTSGPMKEQSDNQSVNPCKSEFLISSGRESSLTALQSLAEYGSSDDSGSEAVEPECLANTKQTRTAYQGSTEIREIREAVCIDGDKVPGTVNMEQFRAGQAASNYSSFSRREKKQNGSRSCEDMFPKSVVCLTELQKAIDRLQRRKLFPYNPSALLKLLLQIKTISSVTA</sequence>
<dbReference type="PANTHER" id="PTHR16057">
    <property type="entry name" value="WINS1, 2 PROTEIN"/>
    <property type="match status" value="1"/>
</dbReference>
<dbReference type="Pfam" id="PF14695">
    <property type="entry name" value="LINES_C"/>
    <property type="match status" value="1"/>
</dbReference>
<dbReference type="EMBL" id="AFYH01023819">
    <property type="status" value="NOT_ANNOTATED_CDS"/>
    <property type="molecule type" value="Genomic_DNA"/>
</dbReference>
<dbReference type="eggNOG" id="ENOG502QT6F">
    <property type="taxonomic scope" value="Eukaryota"/>
</dbReference>
<dbReference type="InterPro" id="IPR024875">
    <property type="entry name" value="Protein_Lines"/>
</dbReference>
<dbReference type="InterPro" id="IPR032794">
    <property type="entry name" value="LINES_N"/>
</dbReference>